<keyword evidence="4" id="KW-0464">Manganese</keyword>
<protein>
    <recommendedName>
        <fullName evidence="5">Serine/threonine-protein phosphatase</fullName>
        <ecNumber evidence="5">3.1.3.16</ecNumber>
    </recommendedName>
</protein>
<organism evidence="8 9">
    <name type="scientific">Cryptotermes secundus</name>
    <dbReference type="NCBI Taxonomy" id="105785"/>
    <lineage>
        <taxon>Eukaryota</taxon>
        <taxon>Metazoa</taxon>
        <taxon>Ecdysozoa</taxon>
        <taxon>Arthropoda</taxon>
        <taxon>Hexapoda</taxon>
        <taxon>Insecta</taxon>
        <taxon>Pterygota</taxon>
        <taxon>Neoptera</taxon>
        <taxon>Polyneoptera</taxon>
        <taxon>Dictyoptera</taxon>
        <taxon>Blattodea</taxon>
        <taxon>Blattoidea</taxon>
        <taxon>Termitoidae</taxon>
        <taxon>Kalotermitidae</taxon>
        <taxon>Cryptotermitinae</taxon>
        <taxon>Cryptotermes</taxon>
    </lineage>
</organism>
<keyword evidence="9" id="KW-1185">Reference proteome</keyword>
<feature type="compositionally biased region" description="Polar residues" evidence="6">
    <location>
        <begin position="173"/>
        <end position="184"/>
    </location>
</feature>
<dbReference type="STRING" id="105785.A0A2J7Q0J8"/>
<proteinExistence type="inferred from homology"/>
<evidence type="ECO:0000256" key="4">
    <source>
        <dbReference type="ARBA" id="ARBA00023211"/>
    </source>
</evidence>
<evidence type="ECO:0000256" key="3">
    <source>
        <dbReference type="ARBA" id="ARBA00022801"/>
    </source>
</evidence>
<dbReference type="InterPro" id="IPR029052">
    <property type="entry name" value="Metallo-depent_PP-like"/>
</dbReference>
<dbReference type="EC" id="3.1.3.16" evidence="5"/>
<evidence type="ECO:0000259" key="7">
    <source>
        <dbReference type="PROSITE" id="PS00125"/>
    </source>
</evidence>
<dbReference type="Proteomes" id="UP000235965">
    <property type="component" value="Unassembled WGS sequence"/>
</dbReference>
<dbReference type="InParanoid" id="A0A2J7Q0J8"/>
<evidence type="ECO:0000313" key="9">
    <source>
        <dbReference type="Proteomes" id="UP000235965"/>
    </source>
</evidence>
<evidence type="ECO:0000256" key="5">
    <source>
        <dbReference type="RuleBase" id="RU004273"/>
    </source>
</evidence>
<dbReference type="InterPro" id="IPR004843">
    <property type="entry name" value="Calcineurin-like_PHP"/>
</dbReference>
<dbReference type="PROSITE" id="PS00125">
    <property type="entry name" value="SER_THR_PHOSPHATASE"/>
    <property type="match status" value="1"/>
</dbReference>
<evidence type="ECO:0000313" key="8">
    <source>
        <dbReference type="EMBL" id="PNF22089.1"/>
    </source>
</evidence>
<keyword evidence="3 5" id="KW-0378">Hydrolase</keyword>
<dbReference type="GO" id="GO:0046872">
    <property type="term" value="F:metal ion binding"/>
    <property type="evidence" value="ECO:0007669"/>
    <property type="project" value="UniProtKB-KW"/>
</dbReference>
<comment type="caution">
    <text evidence="8">The sequence shown here is derived from an EMBL/GenBank/DDBJ whole genome shotgun (WGS) entry which is preliminary data.</text>
</comment>
<dbReference type="SMART" id="SM00156">
    <property type="entry name" value="PP2Ac"/>
    <property type="match status" value="1"/>
</dbReference>
<comment type="similarity">
    <text evidence="5">Belongs to the PPP phosphatase family.</text>
</comment>
<evidence type="ECO:0000256" key="6">
    <source>
        <dbReference type="SAM" id="MobiDB-lite"/>
    </source>
</evidence>
<evidence type="ECO:0000256" key="2">
    <source>
        <dbReference type="ARBA" id="ARBA00022723"/>
    </source>
</evidence>
<dbReference type="GO" id="GO:0004722">
    <property type="term" value="F:protein serine/threonine phosphatase activity"/>
    <property type="evidence" value="ECO:0007669"/>
    <property type="project" value="UniProtKB-EC"/>
</dbReference>
<comment type="catalytic activity">
    <reaction evidence="5">
        <text>O-phospho-L-threonyl-[protein] + H2O = L-threonyl-[protein] + phosphate</text>
        <dbReference type="Rhea" id="RHEA:47004"/>
        <dbReference type="Rhea" id="RHEA-COMP:11060"/>
        <dbReference type="Rhea" id="RHEA-COMP:11605"/>
        <dbReference type="ChEBI" id="CHEBI:15377"/>
        <dbReference type="ChEBI" id="CHEBI:30013"/>
        <dbReference type="ChEBI" id="CHEBI:43474"/>
        <dbReference type="ChEBI" id="CHEBI:61977"/>
        <dbReference type="EC" id="3.1.3.16"/>
    </reaction>
</comment>
<name>A0A2J7Q0J8_9NEOP</name>
<feature type="region of interest" description="Disordered" evidence="6">
    <location>
        <begin position="149"/>
        <end position="184"/>
    </location>
</feature>
<sequence>MADVDKWIDIAKECKYLPENDLKKLCDMVCDLLLEESNIQPVSTPVTVCGDIHGQFYDLEELFRNGGPVPDTNYIFMGDFVDRGYYSLETFTRLLTLKAKWSDRITLLRGNHESRQITQVYGFYDQLENVVNEIFSDDDSGDEIMIPELDEVDSDKNTVIDNDPQDSNHEHLPTTSAVPDTPIS</sequence>
<accession>A0A2J7Q0J8</accession>
<dbReference type="InterPro" id="IPR047129">
    <property type="entry name" value="PPA2-like"/>
</dbReference>
<dbReference type="OrthoDB" id="1930084at2759"/>
<dbReference type="SUPFAM" id="SSF56300">
    <property type="entry name" value="Metallo-dependent phosphatases"/>
    <property type="match status" value="1"/>
</dbReference>
<dbReference type="PANTHER" id="PTHR45619">
    <property type="entry name" value="SERINE/THREONINE-PROTEIN PHOSPHATASE PP2A-RELATED"/>
    <property type="match status" value="1"/>
</dbReference>
<comment type="cofactor">
    <cofactor evidence="1">
        <name>Mn(2+)</name>
        <dbReference type="ChEBI" id="CHEBI:29035"/>
    </cofactor>
</comment>
<evidence type="ECO:0000256" key="1">
    <source>
        <dbReference type="ARBA" id="ARBA00001936"/>
    </source>
</evidence>
<dbReference type="EMBL" id="NEVH01019967">
    <property type="protein sequence ID" value="PNF22089.1"/>
    <property type="molecule type" value="Genomic_DNA"/>
</dbReference>
<dbReference type="PRINTS" id="PR00114">
    <property type="entry name" value="STPHPHTASE"/>
</dbReference>
<feature type="domain" description="Serine/threonine specific protein phosphatases" evidence="7">
    <location>
        <begin position="108"/>
        <end position="113"/>
    </location>
</feature>
<dbReference type="Gene3D" id="3.60.21.10">
    <property type="match status" value="1"/>
</dbReference>
<reference evidence="8 9" key="1">
    <citation type="submission" date="2017-12" db="EMBL/GenBank/DDBJ databases">
        <title>Hemimetabolous genomes reveal molecular basis of termite eusociality.</title>
        <authorList>
            <person name="Harrison M.C."/>
            <person name="Jongepier E."/>
            <person name="Robertson H.M."/>
            <person name="Arning N."/>
            <person name="Bitard-Feildel T."/>
            <person name="Chao H."/>
            <person name="Childers C.P."/>
            <person name="Dinh H."/>
            <person name="Doddapaneni H."/>
            <person name="Dugan S."/>
            <person name="Gowin J."/>
            <person name="Greiner C."/>
            <person name="Han Y."/>
            <person name="Hu H."/>
            <person name="Hughes D.S.T."/>
            <person name="Huylmans A.-K."/>
            <person name="Kemena C."/>
            <person name="Kremer L.P.M."/>
            <person name="Lee S.L."/>
            <person name="Lopez-Ezquerra A."/>
            <person name="Mallet L."/>
            <person name="Monroy-Kuhn J.M."/>
            <person name="Moser A."/>
            <person name="Murali S.C."/>
            <person name="Muzny D.M."/>
            <person name="Otani S."/>
            <person name="Piulachs M.-D."/>
            <person name="Poelchau M."/>
            <person name="Qu J."/>
            <person name="Schaub F."/>
            <person name="Wada-Katsumata A."/>
            <person name="Worley K.C."/>
            <person name="Xie Q."/>
            <person name="Ylla G."/>
            <person name="Poulsen M."/>
            <person name="Gibbs R.A."/>
            <person name="Schal C."/>
            <person name="Richards S."/>
            <person name="Belles X."/>
            <person name="Korb J."/>
            <person name="Bornberg-Bauer E."/>
        </authorList>
    </citation>
    <scope>NUCLEOTIDE SEQUENCE [LARGE SCALE GENOMIC DNA]</scope>
    <source>
        <tissue evidence="8">Whole body</tissue>
    </source>
</reference>
<dbReference type="AlphaFoldDB" id="A0A2J7Q0J8"/>
<gene>
    <name evidence="8" type="ORF">B7P43_G08897</name>
</gene>
<keyword evidence="2" id="KW-0479">Metal-binding</keyword>
<dbReference type="Pfam" id="PF00149">
    <property type="entry name" value="Metallophos"/>
    <property type="match status" value="1"/>
</dbReference>
<dbReference type="InterPro" id="IPR006186">
    <property type="entry name" value="Ser/Thr-sp_prot-phosphatase"/>
</dbReference>